<dbReference type="eggNOG" id="ENOG5030MMY">
    <property type="taxonomic scope" value="Bacteria"/>
</dbReference>
<keyword evidence="2" id="KW-1185">Reference proteome</keyword>
<proteinExistence type="predicted"/>
<organism evidence="1 2">
    <name type="scientific">Mycoplasmopsis fermentans (strain ATCC 19989 / NBRC 14854 / NCTC 10117 / PG18)</name>
    <name type="common">Mycoplasma fermentans</name>
    <dbReference type="NCBI Taxonomy" id="496833"/>
    <lineage>
        <taxon>Bacteria</taxon>
        <taxon>Bacillati</taxon>
        <taxon>Mycoplasmatota</taxon>
        <taxon>Mycoplasmoidales</taxon>
        <taxon>Metamycoplasmataceae</taxon>
        <taxon>Mycoplasmopsis</taxon>
    </lineage>
</organism>
<accession>C4XFB0</accession>
<evidence type="ECO:0000313" key="1">
    <source>
        <dbReference type="EMBL" id="BAH69832.1"/>
    </source>
</evidence>
<evidence type="ECO:0000313" key="2">
    <source>
        <dbReference type="Proteomes" id="UP000006810"/>
    </source>
</evidence>
<name>C4XFB0_MYCFP</name>
<dbReference type="PATRIC" id="fig|496833.3.peg.156"/>
<protein>
    <recommendedName>
        <fullName evidence="3">ISLre2 family transposase</fullName>
    </recommendedName>
</protein>
<reference evidence="1 2" key="1">
    <citation type="journal article" date="2009" name="Curr. Microbiol.">
        <title>Molecular cloning and expression of a novel cholinephosphotransferase involved in glycoglycerophospholipid biosynthesis of Mycoplasma fermentans.</title>
        <authorList>
            <person name="Ishida N."/>
            <person name="Irikura D."/>
            <person name="Matsuda K."/>
            <person name="Sato S."/>
            <person name="Asano K."/>
        </authorList>
    </citation>
    <scope>NUCLEOTIDE SEQUENCE [LARGE SCALE GENOMIC DNA]</scope>
    <source>
        <strain evidence="2">ATCC 19989 / NBRC 14854 / NCTC 10117 / PG18</strain>
    </source>
</reference>
<evidence type="ECO:0008006" key="3">
    <source>
        <dbReference type="Google" id="ProtNLM"/>
    </source>
</evidence>
<gene>
    <name evidence="1" type="ordered locus">MBIO_0567</name>
</gene>
<dbReference type="KEGG" id="mfp:MBIO_0567"/>
<sequence length="390" mass="46031">MIMEGAVKNKMSKTLADNWNAQAEVFKNSEERKIKYNVERKIERDIFIWGETVRIIYYMYKDKTTGKRLVIYPSEGLADNGRNKYYKECVEKCVENNIYASKGDNSKLLIPYHVYYYHREQLKKEVLNNLTLKDYKNLEYKTIQIDIDDAYIRVSFKGRKIKVRVRMATIHTLLSGSSVKAIENKTSIMQFLPLASEFKNFNSEEDFENKIRESLNSLYKENCEIIVSGDGAKFITTIADNLKSTRVYDPFHFKANMFKAFGYSKKINVSNKRFFRDYKDVYRVLDNLFSKGLIYEFEKELDSVLEWITKQEKNKTVYANAKKFKKYYKENREYIWNSVLVKNYFGGCAETVVGHDLKRFCSKKFATFSLKTIQLSIAKNMETKANLFFI</sequence>
<dbReference type="Proteomes" id="UP000006810">
    <property type="component" value="Chromosome"/>
</dbReference>
<dbReference type="EMBL" id="AP009608">
    <property type="protein sequence ID" value="BAH69832.1"/>
    <property type="molecule type" value="Genomic_DNA"/>
</dbReference>
<dbReference type="HOGENOM" id="CLU_707533_0_0_14"/>
<dbReference type="NCBIfam" id="NF046004">
    <property type="entry name" value="ICE_Mbov_0401"/>
    <property type="match status" value="1"/>
</dbReference>
<dbReference type="AlphaFoldDB" id="C4XFB0"/>